<protein>
    <submittedName>
        <fullName evidence="2">Uncharacterized protein</fullName>
    </submittedName>
</protein>
<reference evidence="2 3" key="1">
    <citation type="journal article" date="2016" name="Nat. Commun.">
        <title>Ectomycorrhizal ecology is imprinted in the genome of the dominant symbiotic fungus Cenococcum geophilum.</title>
        <authorList>
            <consortium name="DOE Joint Genome Institute"/>
            <person name="Peter M."/>
            <person name="Kohler A."/>
            <person name="Ohm R.A."/>
            <person name="Kuo A."/>
            <person name="Krutzmann J."/>
            <person name="Morin E."/>
            <person name="Arend M."/>
            <person name="Barry K.W."/>
            <person name="Binder M."/>
            <person name="Choi C."/>
            <person name="Clum A."/>
            <person name="Copeland A."/>
            <person name="Grisel N."/>
            <person name="Haridas S."/>
            <person name="Kipfer T."/>
            <person name="LaButti K."/>
            <person name="Lindquist E."/>
            <person name="Lipzen A."/>
            <person name="Maire R."/>
            <person name="Meier B."/>
            <person name="Mihaltcheva S."/>
            <person name="Molinier V."/>
            <person name="Murat C."/>
            <person name="Poggeler S."/>
            <person name="Quandt C.A."/>
            <person name="Sperisen C."/>
            <person name="Tritt A."/>
            <person name="Tisserant E."/>
            <person name="Crous P.W."/>
            <person name="Henrissat B."/>
            <person name="Nehls U."/>
            <person name="Egli S."/>
            <person name="Spatafora J.W."/>
            <person name="Grigoriev I.V."/>
            <person name="Martin F.M."/>
        </authorList>
    </citation>
    <scope>NUCLEOTIDE SEQUENCE [LARGE SCALE GENOMIC DNA]</scope>
    <source>
        <strain evidence="2 3">CBS 207.34</strain>
    </source>
</reference>
<evidence type="ECO:0000256" key="1">
    <source>
        <dbReference type="SAM" id="MobiDB-lite"/>
    </source>
</evidence>
<feature type="region of interest" description="Disordered" evidence="1">
    <location>
        <begin position="1"/>
        <end position="21"/>
    </location>
</feature>
<evidence type="ECO:0000313" key="3">
    <source>
        <dbReference type="Proteomes" id="UP000250140"/>
    </source>
</evidence>
<dbReference type="Proteomes" id="UP000250140">
    <property type="component" value="Unassembled WGS sequence"/>
</dbReference>
<name>A0A8E2JSP3_9PEZI</name>
<sequence>MRREQVEERLTGKSCEGLQTRPPAKMVDYSCDTRNCDRRSVRSLQIDESDETPRCDSKGSKCGIPQSFAADSNRNQNTPLHTTRLWPGLFLRLKLRVQQNSSHSEAAKRQILKRGGTPIKLPASAASRKQGDGGASCQTILPNASVVTMEMRASGMCDGIYWFPRAHQLPSSPCAE</sequence>
<gene>
    <name evidence="2" type="ORF">AOQ84DRAFT_53593</name>
</gene>
<keyword evidence="3" id="KW-1185">Reference proteome</keyword>
<accession>A0A8E2JSP3</accession>
<dbReference type="EMBL" id="KV749794">
    <property type="protein sequence ID" value="OCL07744.1"/>
    <property type="molecule type" value="Genomic_DNA"/>
</dbReference>
<evidence type="ECO:0000313" key="2">
    <source>
        <dbReference type="EMBL" id="OCL07744.1"/>
    </source>
</evidence>
<dbReference type="AlphaFoldDB" id="A0A8E2JSP3"/>
<proteinExistence type="predicted"/>
<feature type="compositionally biased region" description="Basic and acidic residues" evidence="1">
    <location>
        <begin position="1"/>
        <end position="11"/>
    </location>
</feature>
<feature type="region of interest" description="Disordered" evidence="1">
    <location>
        <begin position="102"/>
        <end position="135"/>
    </location>
</feature>
<organism evidence="2 3">
    <name type="scientific">Glonium stellatum</name>
    <dbReference type="NCBI Taxonomy" id="574774"/>
    <lineage>
        <taxon>Eukaryota</taxon>
        <taxon>Fungi</taxon>
        <taxon>Dikarya</taxon>
        <taxon>Ascomycota</taxon>
        <taxon>Pezizomycotina</taxon>
        <taxon>Dothideomycetes</taxon>
        <taxon>Pleosporomycetidae</taxon>
        <taxon>Gloniales</taxon>
        <taxon>Gloniaceae</taxon>
        <taxon>Glonium</taxon>
    </lineage>
</organism>